<protein>
    <submittedName>
        <fullName evidence="1">Uncharacterized protein</fullName>
    </submittedName>
</protein>
<sequence length="35" mass="4018">MLAQTIIPLPAVPNFQTNLRRQIFRGTWTCISKVC</sequence>
<evidence type="ECO:0000313" key="1">
    <source>
        <dbReference type="EMBL" id="JAH21421.1"/>
    </source>
</evidence>
<accession>A0A0E9QWV3</accession>
<reference evidence="1" key="2">
    <citation type="journal article" date="2015" name="Fish Shellfish Immunol.">
        <title>Early steps in the European eel (Anguilla anguilla)-Vibrio vulnificus interaction in the gills: Role of the RtxA13 toxin.</title>
        <authorList>
            <person name="Callol A."/>
            <person name="Pajuelo D."/>
            <person name="Ebbesson L."/>
            <person name="Teles M."/>
            <person name="MacKenzie S."/>
            <person name="Amaro C."/>
        </authorList>
    </citation>
    <scope>NUCLEOTIDE SEQUENCE</scope>
</reference>
<dbReference type="EMBL" id="GBXM01087156">
    <property type="protein sequence ID" value="JAH21421.1"/>
    <property type="molecule type" value="Transcribed_RNA"/>
</dbReference>
<organism evidence="1">
    <name type="scientific">Anguilla anguilla</name>
    <name type="common">European freshwater eel</name>
    <name type="synonym">Muraena anguilla</name>
    <dbReference type="NCBI Taxonomy" id="7936"/>
    <lineage>
        <taxon>Eukaryota</taxon>
        <taxon>Metazoa</taxon>
        <taxon>Chordata</taxon>
        <taxon>Craniata</taxon>
        <taxon>Vertebrata</taxon>
        <taxon>Euteleostomi</taxon>
        <taxon>Actinopterygii</taxon>
        <taxon>Neopterygii</taxon>
        <taxon>Teleostei</taxon>
        <taxon>Anguilliformes</taxon>
        <taxon>Anguillidae</taxon>
        <taxon>Anguilla</taxon>
    </lineage>
</organism>
<name>A0A0E9QWV3_ANGAN</name>
<proteinExistence type="predicted"/>
<reference evidence="1" key="1">
    <citation type="submission" date="2014-11" db="EMBL/GenBank/DDBJ databases">
        <authorList>
            <person name="Amaro Gonzalez C."/>
        </authorList>
    </citation>
    <scope>NUCLEOTIDE SEQUENCE</scope>
</reference>
<dbReference type="AlphaFoldDB" id="A0A0E9QWV3"/>